<dbReference type="NCBIfam" id="NF004885">
    <property type="entry name" value="PRK06246.1"/>
    <property type="match status" value="1"/>
</dbReference>
<evidence type="ECO:0000256" key="2">
    <source>
        <dbReference type="ARBA" id="ARBA00022485"/>
    </source>
</evidence>
<dbReference type="GO" id="GO:0051539">
    <property type="term" value="F:4 iron, 4 sulfur cluster binding"/>
    <property type="evidence" value="ECO:0007669"/>
    <property type="project" value="UniProtKB-KW"/>
</dbReference>
<dbReference type="PANTHER" id="PTHR30389:SF17">
    <property type="entry name" value="L(+)-TARTRATE DEHYDRATASE SUBUNIT ALPHA-RELATED"/>
    <property type="match status" value="1"/>
</dbReference>
<dbReference type="EMBL" id="CP002780">
    <property type="protein sequence ID" value="AEG60258.1"/>
    <property type="molecule type" value="Genomic_DNA"/>
</dbReference>
<evidence type="ECO:0000256" key="3">
    <source>
        <dbReference type="ARBA" id="ARBA00022723"/>
    </source>
</evidence>
<dbReference type="AlphaFoldDB" id="F6DVA5"/>
<evidence type="ECO:0000256" key="1">
    <source>
        <dbReference type="ARBA" id="ARBA00008876"/>
    </source>
</evidence>
<dbReference type="Pfam" id="PF05681">
    <property type="entry name" value="Fumerase"/>
    <property type="match status" value="1"/>
</dbReference>
<organism evidence="8 9">
    <name type="scientific">Desulforamulus ruminis (strain ATCC 23193 / DSM 2154 / NCIMB 8452 / DL)</name>
    <name type="common">Desulfotomaculum ruminis</name>
    <dbReference type="NCBI Taxonomy" id="696281"/>
    <lineage>
        <taxon>Bacteria</taxon>
        <taxon>Bacillati</taxon>
        <taxon>Bacillota</taxon>
        <taxon>Clostridia</taxon>
        <taxon>Eubacteriales</taxon>
        <taxon>Peptococcaceae</taxon>
        <taxon>Desulforamulus</taxon>
    </lineage>
</organism>
<gene>
    <name evidence="8" type="ordered locus">Desru_2002</name>
</gene>
<keyword evidence="5" id="KW-0411">Iron-sulfur</keyword>
<evidence type="ECO:0000256" key="5">
    <source>
        <dbReference type="ARBA" id="ARBA00023014"/>
    </source>
</evidence>
<dbReference type="KEGG" id="dru:Desru_2002"/>
<dbReference type="eggNOG" id="COG1951">
    <property type="taxonomic scope" value="Bacteria"/>
</dbReference>
<protein>
    <submittedName>
        <fullName evidence="8">Hydro-lyase, Fe-S type, tartrate/fumarate subfamily, alpha subunit</fullName>
        <ecNumber evidence="8">4.2.1.2</ecNumber>
    </submittedName>
</protein>
<name>F6DVA5_DESRL</name>
<proteinExistence type="inferred from homology"/>
<keyword evidence="6 8" id="KW-0456">Lyase</keyword>
<feature type="domain" description="Fe-S hydro-lyase tartrate dehydratase alpha-type catalytic" evidence="7">
    <location>
        <begin position="31"/>
        <end position="296"/>
    </location>
</feature>
<dbReference type="RefSeq" id="WP_013842020.1">
    <property type="nucleotide sequence ID" value="NC_015589.1"/>
</dbReference>
<keyword evidence="2" id="KW-0004">4Fe-4S</keyword>
<reference evidence="8 9" key="2">
    <citation type="journal article" date="2012" name="Stand. Genomic Sci.">
        <title>Complete genome sequence of the sulfate-reducing firmicute Desulfotomaculum ruminis type strain (DL(T)).</title>
        <authorList>
            <person name="Spring S."/>
            <person name="Visser M."/>
            <person name="Lu M."/>
            <person name="Copeland A."/>
            <person name="Lapidus A."/>
            <person name="Lucas S."/>
            <person name="Cheng J.F."/>
            <person name="Han C."/>
            <person name="Tapia R."/>
            <person name="Goodwin L.A."/>
            <person name="Pitluck S."/>
            <person name="Ivanova N."/>
            <person name="Land M."/>
            <person name="Hauser L."/>
            <person name="Larimer F."/>
            <person name="Rohde M."/>
            <person name="Goker M."/>
            <person name="Detter J.C."/>
            <person name="Kyrpides N.C."/>
            <person name="Woyke T."/>
            <person name="Schaap P.J."/>
            <person name="Plugge C.M."/>
            <person name="Muyzer G."/>
            <person name="Kuever J."/>
            <person name="Pereira I.A."/>
            <person name="Parshina S.N."/>
            <person name="Bernier-Latmani R."/>
            <person name="Stams A.J."/>
            <person name="Klenk H.P."/>
        </authorList>
    </citation>
    <scope>NUCLEOTIDE SEQUENCE [LARGE SCALE GENOMIC DNA]</scope>
    <source>
        <strain evidence="9">ATCC 23193 / DSM 2154 / NCIB 8452 / DL</strain>
    </source>
</reference>
<evidence type="ECO:0000259" key="7">
    <source>
        <dbReference type="Pfam" id="PF05681"/>
    </source>
</evidence>
<evidence type="ECO:0000313" key="8">
    <source>
        <dbReference type="EMBL" id="AEG60258.1"/>
    </source>
</evidence>
<keyword evidence="4" id="KW-0408">Iron</keyword>
<dbReference type="GO" id="GO:0004333">
    <property type="term" value="F:fumarate hydratase activity"/>
    <property type="evidence" value="ECO:0007669"/>
    <property type="project" value="UniProtKB-EC"/>
</dbReference>
<dbReference type="EC" id="4.2.1.2" evidence="8"/>
<dbReference type="STRING" id="696281.Desru_2002"/>
<dbReference type="PANTHER" id="PTHR30389">
    <property type="entry name" value="FUMARATE HYDRATASE-RELATED"/>
    <property type="match status" value="1"/>
</dbReference>
<accession>F6DVA5</accession>
<keyword evidence="3" id="KW-0479">Metal-binding</keyword>
<dbReference type="InterPro" id="IPR051208">
    <property type="entry name" value="Class-I_Fumarase/Tartrate_DH"/>
</dbReference>
<evidence type="ECO:0000256" key="4">
    <source>
        <dbReference type="ARBA" id="ARBA00023004"/>
    </source>
</evidence>
<dbReference type="GO" id="GO:0046872">
    <property type="term" value="F:metal ion binding"/>
    <property type="evidence" value="ECO:0007669"/>
    <property type="project" value="UniProtKB-KW"/>
</dbReference>
<dbReference type="Proteomes" id="UP000009234">
    <property type="component" value="Chromosome"/>
</dbReference>
<comment type="similarity">
    <text evidence="1">Belongs to the class-I fumarase family.</text>
</comment>
<keyword evidence="9" id="KW-1185">Reference proteome</keyword>
<dbReference type="HOGENOM" id="CLU_041245_0_0_9"/>
<sequence length="299" mass="32108">MHCIIQNNNFTRIAGGLFTIREIACHHITAEIARLCKEANYQLEEDVLNSFKKACQEEVSQGGKEILTLLIDNAVIASSESIPMCQDTGFAVLFIELGQDVHIVGGEFEQALQEGVRQGYREGYLRKSIVGHPLERINTGDNTPAVIHTKIVPGDQLKITVAPKGGGSENMSALRMLKPAEGVEGVKKFVLETIRNAGPNPCPPLIVGVGIGGTMEKCALLAKEALLRPVGQSHSLPDIAELEKELLDRINRLGIGPSGLGGRTTALAVHIEIFGAHIASLPVAVNINCHAARHKSTVI</sequence>
<dbReference type="InterPro" id="IPR004646">
    <property type="entry name" value="Fe-S_hydro-lyase_TtdA-typ_cat"/>
</dbReference>
<reference evidence="9" key="1">
    <citation type="submission" date="2011-05" db="EMBL/GenBank/DDBJ databases">
        <title>Complete sequence of Desulfotomaculum ruminis DSM 2154.</title>
        <authorList>
            <person name="Lucas S."/>
            <person name="Copeland A."/>
            <person name="Lapidus A."/>
            <person name="Cheng J.-F."/>
            <person name="Goodwin L."/>
            <person name="Pitluck S."/>
            <person name="Lu M."/>
            <person name="Detter J.C."/>
            <person name="Han C."/>
            <person name="Tapia R."/>
            <person name="Land M."/>
            <person name="Hauser L."/>
            <person name="Kyrpides N."/>
            <person name="Ivanova N."/>
            <person name="Mikhailova N."/>
            <person name="Pagani I."/>
            <person name="Stams A.J.M."/>
            <person name="Plugge C.M."/>
            <person name="Muyzer G."/>
            <person name="Kuever J."/>
            <person name="Parshina S.N."/>
            <person name="Ivanova A.E."/>
            <person name="Nazina T.N."/>
            <person name="Brambilla E."/>
            <person name="Spring S."/>
            <person name="Klenk H.-P."/>
            <person name="Woyke T."/>
        </authorList>
    </citation>
    <scope>NUCLEOTIDE SEQUENCE [LARGE SCALE GENOMIC DNA]</scope>
    <source>
        <strain evidence="9">ATCC 23193 / DSM 2154 / NCIB 8452 / DL</strain>
    </source>
</reference>
<evidence type="ECO:0000256" key="6">
    <source>
        <dbReference type="ARBA" id="ARBA00023239"/>
    </source>
</evidence>
<evidence type="ECO:0000313" key="9">
    <source>
        <dbReference type="Proteomes" id="UP000009234"/>
    </source>
</evidence>
<dbReference type="NCBIfam" id="TIGR00722">
    <property type="entry name" value="ttdA_fumA_fumB"/>
    <property type="match status" value="1"/>
</dbReference>